<keyword evidence="4" id="KW-1185">Reference proteome</keyword>
<accession>A0ABT4CIQ8</accession>
<gene>
    <name evidence="3" type="ORF">NYO98_21420</name>
</gene>
<feature type="compositionally biased region" description="Basic and acidic residues" evidence="1">
    <location>
        <begin position="86"/>
        <end position="100"/>
    </location>
</feature>
<comment type="caution">
    <text evidence="3">The sequence shown here is derived from an EMBL/GenBank/DDBJ whole genome shotgun (WGS) entry which is preliminary data.</text>
</comment>
<reference evidence="3" key="1">
    <citation type="submission" date="2022-08" db="EMBL/GenBank/DDBJ databases">
        <title>Genome sequencing of Nocardioides sp. STR2.</title>
        <authorList>
            <person name="So Y."/>
        </authorList>
    </citation>
    <scope>NUCLEOTIDE SEQUENCE</scope>
    <source>
        <strain evidence="3">STR2</strain>
    </source>
</reference>
<protein>
    <submittedName>
        <fullName evidence="3">Uncharacterized protein</fullName>
    </submittedName>
</protein>
<feature type="region of interest" description="Disordered" evidence="1">
    <location>
        <begin position="67"/>
        <end position="100"/>
    </location>
</feature>
<keyword evidence="2" id="KW-0472">Membrane</keyword>
<evidence type="ECO:0000313" key="4">
    <source>
        <dbReference type="Proteomes" id="UP001074726"/>
    </source>
</evidence>
<organism evidence="3 4">
    <name type="scientific">Nocardioides pini</name>
    <dbReference type="NCBI Taxonomy" id="2975053"/>
    <lineage>
        <taxon>Bacteria</taxon>
        <taxon>Bacillati</taxon>
        <taxon>Actinomycetota</taxon>
        <taxon>Actinomycetes</taxon>
        <taxon>Propionibacteriales</taxon>
        <taxon>Nocardioidaceae</taxon>
        <taxon>Nocardioides</taxon>
    </lineage>
</organism>
<dbReference type="EMBL" id="JAPPUX010000008">
    <property type="protein sequence ID" value="MCY4728852.1"/>
    <property type="molecule type" value="Genomic_DNA"/>
</dbReference>
<keyword evidence="2" id="KW-1133">Transmembrane helix</keyword>
<proteinExistence type="predicted"/>
<keyword evidence="2" id="KW-0812">Transmembrane</keyword>
<evidence type="ECO:0000313" key="3">
    <source>
        <dbReference type="EMBL" id="MCY4728852.1"/>
    </source>
</evidence>
<dbReference type="RefSeq" id="WP_268113929.1">
    <property type="nucleotide sequence ID" value="NZ_JAPPUX010000008.1"/>
</dbReference>
<evidence type="ECO:0000256" key="1">
    <source>
        <dbReference type="SAM" id="MobiDB-lite"/>
    </source>
</evidence>
<evidence type="ECO:0000256" key="2">
    <source>
        <dbReference type="SAM" id="Phobius"/>
    </source>
</evidence>
<name>A0ABT4CIQ8_9ACTN</name>
<sequence>MSTDIDWQHELDRSFGAGHDVPPAHYVAAGRTAVRRRRATAVVLAAAVVIGAGTVWASGLGSEVRGDAPVAKQRADSVQRDPTAPDDGRDEGSERLDKRAGKLDRMRAQAVEPQFLGEPATLDADGLVLAPGAGPVLERVPNPMGYTRAQGQSLGIRVMFEGREKYSLLTRYPDGGTSMGTNDATGDFAGWLEGRVRSQRTLDVANGVFRTPPTTTETDPSRWLRLQPDGDVVAGKGVVLLEVDADPDLGGFGLGADRIGAVRVAVDGGTSFAAYRVVLGELEVVPAPGSFDSMDAFTSWAREQYTSGGGMR</sequence>
<feature type="transmembrane region" description="Helical" evidence="2">
    <location>
        <begin position="39"/>
        <end position="59"/>
    </location>
</feature>
<dbReference type="Proteomes" id="UP001074726">
    <property type="component" value="Unassembled WGS sequence"/>
</dbReference>